<dbReference type="InterPro" id="IPR029063">
    <property type="entry name" value="SAM-dependent_MTases_sf"/>
</dbReference>
<organism evidence="2 3">
    <name type="scientific">Glomus cerebriforme</name>
    <dbReference type="NCBI Taxonomy" id="658196"/>
    <lineage>
        <taxon>Eukaryota</taxon>
        <taxon>Fungi</taxon>
        <taxon>Fungi incertae sedis</taxon>
        <taxon>Mucoromycota</taxon>
        <taxon>Glomeromycotina</taxon>
        <taxon>Glomeromycetes</taxon>
        <taxon>Glomerales</taxon>
        <taxon>Glomeraceae</taxon>
        <taxon>Glomus</taxon>
    </lineage>
</organism>
<evidence type="ECO:0000313" key="2">
    <source>
        <dbReference type="EMBL" id="RIA98481.1"/>
    </source>
</evidence>
<gene>
    <name evidence="2" type="ORF">C1645_749988</name>
</gene>
<dbReference type="EMBL" id="QKYT01000015">
    <property type="protein sequence ID" value="RIA98481.1"/>
    <property type="molecule type" value="Genomic_DNA"/>
</dbReference>
<dbReference type="GO" id="GO:0008757">
    <property type="term" value="F:S-adenosylmethionine-dependent methyltransferase activity"/>
    <property type="evidence" value="ECO:0007669"/>
    <property type="project" value="InterPro"/>
</dbReference>
<sequence length="318" mass="37069">MGNKFSKKRPFFIRRRRDDSDISNTEITEIDYVDTIWDANFSWLEGRRVSDEFYLIERYCAEADRLAYWMHIIFKYILRGNSRIPLNSNMKKCLHIGTGHYIWLIEMAEDHDGIQFDGFDLTFSSESEELTTPLPQNARFVRGSIFEGGLPYPDNYFDYVNVRSLLTWLPDDKISYVIDEVRRVTKRGCFVEILELDLFIKNGTPYYEDNLGKIWKDICSFKGYDPSRIINMDKFFDSSHFASVNLSKLSIPIGKYGGKVGELHAEQFVNGTNAVAAIIKDKLNMSYEEIQIYLQDIVKELNLNQAYSNSYLICAQKN</sequence>
<dbReference type="OrthoDB" id="2013972at2759"/>
<name>A0A397TTP3_9GLOM</name>
<dbReference type="AlphaFoldDB" id="A0A397TTP3"/>
<dbReference type="Gene3D" id="3.40.50.150">
    <property type="entry name" value="Vaccinia Virus protein VP39"/>
    <property type="match status" value="1"/>
</dbReference>
<comment type="caution">
    <text evidence="2">The sequence shown here is derived from an EMBL/GenBank/DDBJ whole genome shotgun (WGS) entry which is preliminary data.</text>
</comment>
<reference evidence="2 3" key="1">
    <citation type="submission" date="2018-06" db="EMBL/GenBank/DDBJ databases">
        <title>Comparative genomics reveals the genomic features of Rhizophagus irregularis, R. cerebriforme, R. diaphanum and Gigaspora rosea, and their symbiotic lifestyle signature.</title>
        <authorList>
            <person name="Morin E."/>
            <person name="San Clemente H."/>
            <person name="Chen E.C.H."/>
            <person name="De La Providencia I."/>
            <person name="Hainaut M."/>
            <person name="Kuo A."/>
            <person name="Kohler A."/>
            <person name="Murat C."/>
            <person name="Tang N."/>
            <person name="Roy S."/>
            <person name="Loubradou J."/>
            <person name="Henrissat B."/>
            <person name="Grigoriev I.V."/>
            <person name="Corradi N."/>
            <person name="Roux C."/>
            <person name="Martin F.M."/>
        </authorList>
    </citation>
    <scope>NUCLEOTIDE SEQUENCE [LARGE SCALE GENOMIC DNA]</scope>
    <source>
        <strain evidence="2 3">DAOM 227022</strain>
    </source>
</reference>
<dbReference type="Proteomes" id="UP000265703">
    <property type="component" value="Unassembled WGS sequence"/>
</dbReference>
<evidence type="ECO:0000259" key="1">
    <source>
        <dbReference type="Pfam" id="PF08241"/>
    </source>
</evidence>
<evidence type="ECO:0000313" key="3">
    <source>
        <dbReference type="Proteomes" id="UP000265703"/>
    </source>
</evidence>
<dbReference type="STRING" id="658196.A0A397TTP3"/>
<dbReference type="InterPro" id="IPR013216">
    <property type="entry name" value="Methyltransf_11"/>
</dbReference>
<proteinExistence type="predicted"/>
<accession>A0A397TTP3</accession>
<protein>
    <recommendedName>
        <fullName evidence="1">Methyltransferase type 11 domain-containing protein</fullName>
    </recommendedName>
</protein>
<dbReference type="SUPFAM" id="SSF53335">
    <property type="entry name" value="S-adenosyl-L-methionine-dependent methyltransferases"/>
    <property type="match status" value="1"/>
</dbReference>
<dbReference type="Pfam" id="PF08241">
    <property type="entry name" value="Methyltransf_11"/>
    <property type="match status" value="1"/>
</dbReference>
<feature type="domain" description="Methyltransferase type 11" evidence="1">
    <location>
        <begin position="94"/>
        <end position="189"/>
    </location>
</feature>
<keyword evidence="3" id="KW-1185">Reference proteome</keyword>